<reference evidence="1" key="1">
    <citation type="journal article" date="2014" name="Front. Microbiol.">
        <title>High frequency of phylogenetically diverse reductive dehalogenase-homologous genes in deep subseafloor sedimentary metagenomes.</title>
        <authorList>
            <person name="Kawai M."/>
            <person name="Futagami T."/>
            <person name="Toyoda A."/>
            <person name="Takaki Y."/>
            <person name="Nishi S."/>
            <person name="Hori S."/>
            <person name="Arai W."/>
            <person name="Tsubouchi T."/>
            <person name="Morono Y."/>
            <person name="Uchiyama I."/>
            <person name="Ito T."/>
            <person name="Fujiyama A."/>
            <person name="Inagaki F."/>
            <person name="Takami H."/>
        </authorList>
    </citation>
    <scope>NUCLEOTIDE SEQUENCE</scope>
    <source>
        <strain evidence="1">Expedition CK06-06</strain>
    </source>
</reference>
<gene>
    <name evidence="1" type="ORF">S01H1_62589</name>
</gene>
<proteinExistence type="predicted"/>
<sequence>WGLWSEQNSSQSIIINPKTLLEALGILPPGSDGTWSLSNEGAFDVLTKRNDQGRIVKKVYIYSCDYRVSKIEYFNVDGEVMAIAELYKYREISEGCFVPRVIKIITYAQEGREDSVIITLRSVKPYKFDKKKRDVYFNRRKPKGFKHIYRIIDGRMIEQPE</sequence>
<name>X0XYI8_9ZZZZ</name>
<organism evidence="1">
    <name type="scientific">marine sediment metagenome</name>
    <dbReference type="NCBI Taxonomy" id="412755"/>
    <lineage>
        <taxon>unclassified sequences</taxon>
        <taxon>metagenomes</taxon>
        <taxon>ecological metagenomes</taxon>
    </lineage>
</organism>
<evidence type="ECO:0000313" key="1">
    <source>
        <dbReference type="EMBL" id="GAG41653.1"/>
    </source>
</evidence>
<accession>X0XYI8</accession>
<evidence type="ECO:0008006" key="2">
    <source>
        <dbReference type="Google" id="ProtNLM"/>
    </source>
</evidence>
<comment type="caution">
    <text evidence="1">The sequence shown here is derived from an EMBL/GenBank/DDBJ whole genome shotgun (WGS) entry which is preliminary data.</text>
</comment>
<feature type="non-terminal residue" evidence="1">
    <location>
        <position position="1"/>
    </location>
</feature>
<dbReference type="AlphaFoldDB" id="X0XYI8"/>
<dbReference type="EMBL" id="BARS01041121">
    <property type="protein sequence ID" value="GAG41653.1"/>
    <property type="molecule type" value="Genomic_DNA"/>
</dbReference>
<protein>
    <recommendedName>
        <fullName evidence="2">Outer membrane lipoprotein-sorting protein</fullName>
    </recommendedName>
</protein>